<accession>A0ABQ5NCG0</accession>
<dbReference type="Pfam" id="PF11638">
    <property type="entry name" value="DnaA_N"/>
    <property type="match status" value="1"/>
</dbReference>
<protein>
    <recommendedName>
        <fullName evidence="1">DnaA N-terminal domain-containing protein</fullName>
    </recommendedName>
</protein>
<proteinExistence type="predicted"/>
<dbReference type="InterPro" id="IPR024633">
    <property type="entry name" value="DnaA_N_dom"/>
</dbReference>
<comment type="caution">
    <text evidence="2">The sequence shown here is derived from an EMBL/GenBank/DDBJ whole genome shotgun (WGS) entry which is preliminary data.</text>
</comment>
<gene>
    <name evidence="2" type="ORF">bsdE14_42920</name>
</gene>
<evidence type="ECO:0000313" key="3">
    <source>
        <dbReference type="Proteomes" id="UP001208567"/>
    </source>
</evidence>
<feature type="domain" description="DnaA N-terminal" evidence="1">
    <location>
        <begin position="302"/>
        <end position="363"/>
    </location>
</feature>
<dbReference type="RefSeq" id="WP_264852342.1">
    <property type="nucleotide sequence ID" value="NZ_BRXR01000002.1"/>
</dbReference>
<evidence type="ECO:0000313" key="2">
    <source>
        <dbReference type="EMBL" id="GLC32882.1"/>
    </source>
</evidence>
<evidence type="ECO:0000259" key="1">
    <source>
        <dbReference type="Pfam" id="PF11638"/>
    </source>
</evidence>
<name>A0ABQ5NCG0_9CLOT</name>
<dbReference type="EMBL" id="BRXR01000002">
    <property type="protein sequence ID" value="GLC32882.1"/>
    <property type="molecule type" value="Genomic_DNA"/>
</dbReference>
<sequence length="379" mass="44037">MSIDKYAYLLDKDNYMVENKIFIDLMWYIARNKDNGPNKPKGMVTKDKNNKIILSVKSHAIRNAGIMFQQLFYWHFNAIKQNKATKYKYNDNGILRNVVKKDYEDWWDELRLTDNEVTTANKFLIDADLIEIHKMRIKAKDKEVFKPSNCYLLKESKVEEYLESIVDISKAIYKEKVDDVRTNTIKRVKASKIKKSTALSTNISVTPVKGETLKNKDCNNDINNLSTLSTGKVKIKYSVTPFKGVTKVTLVKGVTKDTLLKRVTKDTPFKGVTNKSDTTYSDTTYSDTTYSDKKEIPSIRDSWDEVSKILKLKLPEIQYKTWIKESIKNVEVDELYAKLEVYNDFTKEILETRYRDDISEAFKLVLGLNIKPKFIVINN</sequence>
<dbReference type="Proteomes" id="UP001208567">
    <property type="component" value="Unassembled WGS sequence"/>
</dbReference>
<organism evidence="2 3">
    <name type="scientific">Clostridium omnivorum</name>
    <dbReference type="NCBI Taxonomy" id="1604902"/>
    <lineage>
        <taxon>Bacteria</taxon>
        <taxon>Bacillati</taxon>
        <taxon>Bacillota</taxon>
        <taxon>Clostridia</taxon>
        <taxon>Eubacteriales</taxon>
        <taxon>Clostridiaceae</taxon>
        <taxon>Clostridium</taxon>
    </lineage>
</organism>
<dbReference type="InterPro" id="IPR038454">
    <property type="entry name" value="DnaA_N_sf"/>
</dbReference>
<keyword evidence="3" id="KW-1185">Reference proteome</keyword>
<dbReference type="Gene3D" id="3.30.300.180">
    <property type="match status" value="1"/>
</dbReference>
<reference evidence="2 3" key="1">
    <citation type="journal article" date="2024" name="Int. J. Syst. Evol. Microbiol.">
        <title>Clostridium omnivorum sp. nov., isolated from anoxic soil under the treatment of reductive soil disinfestation.</title>
        <authorList>
            <person name="Ueki A."/>
            <person name="Tonouchi A."/>
            <person name="Kaku N."/>
            <person name="Honma S."/>
            <person name="Ueki K."/>
        </authorList>
    </citation>
    <scope>NUCLEOTIDE SEQUENCE [LARGE SCALE GENOMIC DNA]</scope>
    <source>
        <strain evidence="2 3">E14</strain>
    </source>
</reference>